<dbReference type="SUPFAM" id="SSF53300">
    <property type="entry name" value="vWA-like"/>
    <property type="match status" value="1"/>
</dbReference>
<dbReference type="InterPro" id="IPR051465">
    <property type="entry name" value="Cell_Envelope_Struct_Comp"/>
</dbReference>
<organism evidence="6 7">
    <name type="scientific">Anaerotignum lactatifermentans</name>
    <dbReference type="NCBI Taxonomy" id="160404"/>
    <lineage>
        <taxon>Bacteria</taxon>
        <taxon>Bacillati</taxon>
        <taxon>Bacillota</taxon>
        <taxon>Clostridia</taxon>
        <taxon>Lachnospirales</taxon>
        <taxon>Anaerotignaceae</taxon>
        <taxon>Anaerotignum</taxon>
    </lineage>
</organism>
<dbReference type="Gene3D" id="3.40.50.410">
    <property type="entry name" value="von Willebrand factor, type A domain"/>
    <property type="match status" value="1"/>
</dbReference>
<evidence type="ECO:0000256" key="3">
    <source>
        <dbReference type="SAM" id="MobiDB-lite"/>
    </source>
</evidence>
<dbReference type="RefSeq" id="WP_087989228.1">
    <property type="nucleotide sequence ID" value="NZ_NFHM01000008.1"/>
</dbReference>
<dbReference type="CDD" id="cd00198">
    <property type="entry name" value="vWFA"/>
    <property type="match status" value="1"/>
</dbReference>
<dbReference type="Pfam" id="PF09479">
    <property type="entry name" value="Flg_new"/>
    <property type="match status" value="2"/>
</dbReference>
<dbReference type="EMBL" id="NFHM01000008">
    <property type="protein sequence ID" value="OUN43629.1"/>
    <property type="molecule type" value="Genomic_DNA"/>
</dbReference>
<evidence type="ECO:0000259" key="4">
    <source>
        <dbReference type="PROSITE" id="PS50234"/>
    </source>
</evidence>
<dbReference type="Pfam" id="PF13519">
    <property type="entry name" value="VWA_2"/>
    <property type="match status" value="1"/>
</dbReference>
<evidence type="ECO:0000313" key="6">
    <source>
        <dbReference type="EMBL" id="OUN43629.1"/>
    </source>
</evidence>
<feature type="domain" description="SLH" evidence="5">
    <location>
        <begin position="931"/>
        <end position="994"/>
    </location>
</feature>
<dbReference type="Gene3D" id="2.60.40.4270">
    <property type="entry name" value="Listeria-Bacteroides repeat domain"/>
    <property type="match status" value="2"/>
</dbReference>
<evidence type="ECO:0000256" key="1">
    <source>
        <dbReference type="ARBA" id="ARBA00004196"/>
    </source>
</evidence>
<dbReference type="Proteomes" id="UP000195455">
    <property type="component" value="Unassembled WGS sequence"/>
</dbReference>
<accession>A0A1Y3UB73</accession>
<comment type="subcellular location">
    <subcellularLocation>
        <location evidence="1">Cell envelope</location>
    </subcellularLocation>
</comment>
<dbReference type="InterPro" id="IPR042229">
    <property type="entry name" value="Listeria/Bacterioides_rpt_sf"/>
</dbReference>
<feature type="region of interest" description="Disordered" evidence="3">
    <location>
        <begin position="805"/>
        <end position="826"/>
    </location>
</feature>
<dbReference type="PROSITE" id="PS50234">
    <property type="entry name" value="VWFA"/>
    <property type="match status" value="1"/>
</dbReference>
<dbReference type="GO" id="GO:0030313">
    <property type="term" value="C:cell envelope"/>
    <property type="evidence" value="ECO:0007669"/>
    <property type="project" value="UniProtKB-SubCell"/>
</dbReference>
<dbReference type="PANTHER" id="PTHR43308">
    <property type="entry name" value="OUTER MEMBRANE PROTEIN ALPHA-RELATED"/>
    <property type="match status" value="1"/>
</dbReference>
<dbReference type="AlphaFoldDB" id="A0A1Y3UB73"/>
<evidence type="ECO:0000313" key="7">
    <source>
        <dbReference type="Proteomes" id="UP000195455"/>
    </source>
</evidence>
<name>A0A1Y3UB73_9FIRM</name>
<dbReference type="InterPro" id="IPR001119">
    <property type="entry name" value="SLH_dom"/>
</dbReference>
<evidence type="ECO:0000256" key="2">
    <source>
        <dbReference type="ARBA" id="ARBA00022737"/>
    </source>
</evidence>
<gene>
    <name evidence="6" type="ORF">B5G26_07260</name>
</gene>
<comment type="caution">
    <text evidence="6">The sequence shown here is derived from an EMBL/GenBank/DDBJ whole genome shotgun (WGS) entry which is preliminary data.</text>
</comment>
<keyword evidence="2" id="KW-0677">Repeat</keyword>
<feature type="domain" description="VWFA" evidence="4">
    <location>
        <begin position="269"/>
        <end position="381"/>
    </location>
</feature>
<feature type="domain" description="SLH" evidence="5">
    <location>
        <begin position="873"/>
        <end position="929"/>
    </location>
</feature>
<dbReference type="PROSITE" id="PS51272">
    <property type="entry name" value="SLH"/>
    <property type="match status" value="2"/>
</dbReference>
<evidence type="ECO:0008006" key="8">
    <source>
        <dbReference type="Google" id="ProtNLM"/>
    </source>
</evidence>
<sequence>MREKGQTEAAKTLETPVFSRGIEILTEKSPISKKEPVEETVTLTYDANGGTGAPETATVNKNTEDYVLNTDTTPTHEPVDGRDVEFKGWSADEAVINQVYEKDNVPATVTTIDIAEENVTVYAVWAYKEEPPVGTVMLNYDANGGTGAPASATVNKNTEVTLDSTTTPTHAEADGKYVTFAGWSNDEAVKGVIYEKGSEPMPVDKMTVGETDVTVYAVWVYGDPVDPVDPPEPPTWDHSKDKTATELDNNFNSRVTLSLPSAEKELVSDVVFVLDKSSCKKDVTNNALEMLADLGASVKDTGASIKVGAVQFAGRAVVSCELTELTDEAIAEGGAIHNGLKTQATSGGTNLQAGLLEAQKMLEADKDVEDSRKYVIVITDGLTRQFLAEDGTQDGTLMAIYNGLDADGGRVWGSPSGWCVANGFVDGVYGIPGGDWDTYYAAVKANVAKDGNTYAHDYDVYGSTPEGENIPVPYVPQGETSLTHALCLDRAIYEADKVYSELEAANYHCYAVFADDSTTNELGKAFVEYLNDGSVLDFDMIQNDIYYLLDAGSQVVDIIGQGKDDKGNDYNFDVVNLENMTITVGGVELNKVKIQSDEFPGSTTYGFFEGEIADGKYDFVVTYYPDGVADADGETREHFVWSINVPVGNFAPAQFSYDVHLTNPQKAKGEYKVETNVEAVLTPVDSNGTVGSTETFPVPELTYEVKGGGSTTEHLMTVIVEGKGNVVVKDVQTVGANDTEVVEIPFGVEKQKFEMEAADGWKLDKVEVTINGKTENLGDVDKYEMDESLIDGAVLKAVFVKDNDGGSGGGGSHRPNNKPDETPEALNGDDHFDYVVGYSDGLVHPERNITRAEVASIFFRLLQDDVREKNLTDQNPFNDVFTDDWFNVAVSTMYDMDIVYGRDNNNFDPNAYITRAEFAAIAARFDSEGYSGENLFTDIDGHWAANQINRAAEKGWISGYPDGTFGPDRYITRAEAVTMINRVLNRLPESADALHEDMNVFPDNMDTTAWYYLAIQEATSSHEYEKDKDGVYETWTDVLPDRDWAQYLKLN</sequence>
<protein>
    <recommendedName>
        <fullName evidence="8">VWFA domain-containing protein</fullName>
    </recommendedName>
</protein>
<dbReference type="InterPro" id="IPR013378">
    <property type="entry name" value="InlB-like_B-rpt"/>
</dbReference>
<dbReference type="InterPro" id="IPR036465">
    <property type="entry name" value="vWFA_dom_sf"/>
</dbReference>
<reference evidence="7" key="1">
    <citation type="submission" date="2017-04" db="EMBL/GenBank/DDBJ databases">
        <title>Function of individual gut microbiota members based on whole genome sequencing of pure cultures obtained from chicken caecum.</title>
        <authorList>
            <person name="Medvecky M."/>
            <person name="Cejkova D."/>
            <person name="Polansky O."/>
            <person name="Karasova D."/>
            <person name="Kubasova T."/>
            <person name="Cizek A."/>
            <person name="Rychlik I."/>
        </authorList>
    </citation>
    <scope>NUCLEOTIDE SEQUENCE [LARGE SCALE GENOMIC DNA]</scope>
    <source>
        <strain evidence="7">An75</strain>
    </source>
</reference>
<dbReference type="Pfam" id="PF00395">
    <property type="entry name" value="SLH"/>
    <property type="match status" value="3"/>
</dbReference>
<proteinExistence type="predicted"/>
<evidence type="ECO:0000259" key="5">
    <source>
        <dbReference type="PROSITE" id="PS51272"/>
    </source>
</evidence>
<dbReference type="InterPro" id="IPR002035">
    <property type="entry name" value="VWF_A"/>
</dbReference>